<name>A0A834KCP9_VESPE</name>
<reference evidence="2" key="1">
    <citation type="journal article" date="2020" name="G3 (Bethesda)">
        <title>High-Quality Assemblies for Three Invasive Social Wasps from the &lt;i&gt;Vespula&lt;/i&gt; Genus.</title>
        <authorList>
            <person name="Harrop T.W.R."/>
            <person name="Guhlin J."/>
            <person name="McLaughlin G.M."/>
            <person name="Permina E."/>
            <person name="Stockwell P."/>
            <person name="Gilligan J."/>
            <person name="Le Lec M.F."/>
            <person name="Gruber M.A.M."/>
            <person name="Quinn O."/>
            <person name="Lovegrove M."/>
            <person name="Duncan E.J."/>
            <person name="Remnant E.J."/>
            <person name="Van Eeckhoven J."/>
            <person name="Graham B."/>
            <person name="Knapp R.A."/>
            <person name="Langford K.W."/>
            <person name="Kronenberg Z."/>
            <person name="Press M.O."/>
            <person name="Eacker S.M."/>
            <person name="Wilson-Rankin E.E."/>
            <person name="Purcell J."/>
            <person name="Lester P.J."/>
            <person name="Dearden P.K."/>
        </authorList>
    </citation>
    <scope>NUCLEOTIDE SEQUENCE</scope>
    <source>
        <strain evidence="2">Volc-1</strain>
    </source>
</reference>
<keyword evidence="3" id="KW-1185">Reference proteome</keyword>
<sequence length="80" mass="8998">MFAGAYTVGIEFLMCPQGRSRMCSSTKVSTWLLHIWKAYKVHTARTEAKVRFAEEADKGGVKEAAVGRDKRDEKNTEEGM</sequence>
<protein>
    <submittedName>
        <fullName evidence="2">Uncharacterized protein</fullName>
    </submittedName>
</protein>
<organism evidence="2 3">
    <name type="scientific">Vespula pensylvanica</name>
    <name type="common">Western yellow jacket</name>
    <name type="synonym">Wasp</name>
    <dbReference type="NCBI Taxonomy" id="30213"/>
    <lineage>
        <taxon>Eukaryota</taxon>
        <taxon>Metazoa</taxon>
        <taxon>Ecdysozoa</taxon>
        <taxon>Arthropoda</taxon>
        <taxon>Hexapoda</taxon>
        <taxon>Insecta</taxon>
        <taxon>Pterygota</taxon>
        <taxon>Neoptera</taxon>
        <taxon>Endopterygota</taxon>
        <taxon>Hymenoptera</taxon>
        <taxon>Apocrita</taxon>
        <taxon>Aculeata</taxon>
        <taxon>Vespoidea</taxon>
        <taxon>Vespidae</taxon>
        <taxon>Vespinae</taxon>
        <taxon>Vespula</taxon>
    </lineage>
</organism>
<evidence type="ECO:0000313" key="3">
    <source>
        <dbReference type="Proteomes" id="UP000600918"/>
    </source>
</evidence>
<dbReference type="Proteomes" id="UP000600918">
    <property type="component" value="Unassembled WGS sequence"/>
</dbReference>
<accession>A0A834KCP9</accession>
<gene>
    <name evidence="2" type="ORF">H0235_015002</name>
</gene>
<comment type="caution">
    <text evidence="2">The sequence shown here is derived from an EMBL/GenBank/DDBJ whole genome shotgun (WGS) entry which is preliminary data.</text>
</comment>
<dbReference type="EMBL" id="JACSDY010000016">
    <property type="protein sequence ID" value="KAF7404308.1"/>
    <property type="molecule type" value="Genomic_DNA"/>
</dbReference>
<dbReference type="AlphaFoldDB" id="A0A834KCP9"/>
<feature type="region of interest" description="Disordered" evidence="1">
    <location>
        <begin position="60"/>
        <end position="80"/>
    </location>
</feature>
<evidence type="ECO:0000313" key="2">
    <source>
        <dbReference type="EMBL" id="KAF7404308.1"/>
    </source>
</evidence>
<proteinExistence type="predicted"/>
<evidence type="ECO:0000256" key="1">
    <source>
        <dbReference type="SAM" id="MobiDB-lite"/>
    </source>
</evidence>